<evidence type="ECO:0000256" key="1">
    <source>
        <dbReference type="SAM" id="MobiDB-lite"/>
    </source>
</evidence>
<dbReference type="SUPFAM" id="SSF82171">
    <property type="entry name" value="DPP6 N-terminal domain-like"/>
    <property type="match status" value="1"/>
</dbReference>
<name>A0ABV5IPA9_9ACTN</name>
<dbReference type="EMBL" id="JBHMEI010000037">
    <property type="protein sequence ID" value="MFB9206374.1"/>
    <property type="molecule type" value="Genomic_DNA"/>
</dbReference>
<protein>
    <submittedName>
        <fullName evidence="3">Uncharacterized protein</fullName>
    </submittedName>
</protein>
<dbReference type="InterPro" id="IPR015943">
    <property type="entry name" value="WD40/YVTN_repeat-like_dom_sf"/>
</dbReference>
<comment type="caution">
    <text evidence="3">The sequence shown here is derived from an EMBL/GenBank/DDBJ whole genome shotgun (WGS) entry which is preliminary data.</text>
</comment>
<feature type="transmembrane region" description="Helical" evidence="2">
    <location>
        <begin position="246"/>
        <end position="272"/>
    </location>
</feature>
<dbReference type="InterPro" id="IPR036388">
    <property type="entry name" value="WH-like_DNA-bd_sf"/>
</dbReference>
<keyword evidence="2" id="KW-0472">Membrane</keyword>
<feature type="compositionally biased region" description="Pro residues" evidence="1">
    <location>
        <begin position="146"/>
        <end position="161"/>
    </location>
</feature>
<organism evidence="3 4">
    <name type="scientific">Nonomuraea spiralis</name>
    <dbReference type="NCBI Taxonomy" id="46182"/>
    <lineage>
        <taxon>Bacteria</taxon>
        <taxon>Bacillati</taxon>
        <taxon>Actinomycetota</taxon>
        <taxon>Actinomycetes</taxon>
        <taxon>Streptosporangiales</taxon>
        <taxon>Streptosporangiaceae</taxon>
        <taxon>Nonomuraea</taxon>
    </lineage>
</organism>
<evidence type="ECO:0000313" key="3">
    <source>
        <dbReference type="EMBL" id="MFB9206374.1"/>
    </source>
</evidence>
<keyword evidence="2" id="KW-0812">Transmembrane</keyword>
<evidence type="ECO:0000256" key="2">
    <source>
        <dbReference type="SAM" id="Phobius"/>
    </source>
</evidence>
<reference evidence="3 4" key="1">
    <citation type="submission" date="2024-09" db="EMBL/GenBank/DDBJ databases">
        <authorList>
            <person name="Sun Q."/>
            <person name="Mori K."/>
        </authorList>
    </citation>
    <scope>NUCLEOTIDE SEQUENCE [LARGE SCALE GENOMIC DNA]</scope>
    <source>
        <strain evidence="3 4">CCM 3426</strain>
    </source>
</reference>
<dbReference type="RefSeq" id="WP_189651057.1">
    <property type="nucleotide sequence ID" value="NZ_BMRC01000017.1"/>
</dbReference>
<dbReference type="Gene3D" id="2.130.10.10">
    <property type="entry name" value="YVTN repeat-like/Quinoprotein amine dehydrogenase"/>
    <property type="match status" value="1"/>
</dbReference>
<keyword evidence="4" id="KW-1185">Reference proteome</keyword>
<feature type="region of interest" description="Disordered" evidence="1">
    <location>
        <begin position="130"/>
        <end position="206"/>
    </location>
</feature>
<dbReference type="Proteomes" id="UP001589647">
    <property type="component" value="Unassembled WGS sequence"/>
</dbReference>
<dbReference type="Gene3D" id="1.10.10.10">
    <property type="entry name" value="Winged helix-like DNA-binding domain superfamily/Winged helix DNA-binding domain"/>
    <property type="match status" value="1"/>
</dbReference>
<gene>
    <name evidence="3" type="ORF">ACFFV7_34620</name>
</gene>
<proteinExistence type="predicted"/>
<accession>A0ABV5IPA9</accession>
<evidence type="ECO:0000313" key="4">
    <source>
        <dbReference type="Proteomes" id="UP001589647"/>
    </source>
</evidence>
<sequence length="589" mass="63017">MSKSNDLSVFLATYGPSFGRTAYLLTGDADKARELAGKALVAACRRWSAIRYHRPADAVLRELYRRFLGATGARSPAPDGHPLAGLAPRTRAAVVVTLHDGLSLPHAATVTGLWVGALDDELRRARTHLRSSHPDLFTTPSDLPTTPDPPTTPDAPRPPDTASPWTLSDAPDTAASPWTLGTAAPPPSAFPETFPQTFPRAPGHQDAPAEDRVLRAVLLDLAAEMPHTDLAATVLNRVATRRRVRASVWTFATVGLTGTLVAMLAAGLSAVADNVNEAMARRSQSPGGPGYEIPGPLPTALPDPVGFAYPGYCRDSDVDAHDPLPCGQWVLTTRSGTEWRLPDARAGYDAATGAYMPLALSQDGHRLVYQNPQGRFLVHDLPTGVVKEIDATAGDGEARLGSSPDGRYFSLSFGDSGAGAVLDFSTGTTRTVRGQGVEILALDDDGTRVVSERRDATDVPGHASVSTLRLDGGRTRTRGFRVDPALVEHGAALAPDGRSLALVTADDELVTMDARTGRVAGPRTRLDEDDLEVVRVERWLSRDKVLVRLWDREDVYLTEVDVRTGEATVFDDSATDWIDYSDPLGALAE</sequence>
<keyword evidence="2" id="KW-1133">Transmembrane helix</keyword>
<feature type="compositionally biased region" description="Low complexity" evidence="1">
    <location>
        <begin position="134"/>
        <end position="145"/>
    </location>
</feature>